<organism evidence="5 6">
    <name type="scientific">Yinghuangia soli</name>
    <dbReference type="NCBI Taxonomy" id="2908204"/>
    <lineage>
        <taxon>Bacteria</taxon>
        <taxon>Bacillati</taxon>
        <taxon>Actinomycetota</taxon>
        <taxon>Actinomycetes</taxon>
        <taxon>Kitasatosporales</taxon>
        <taxon>Streptomycetaceae</taxon>
        <taxon>Yinghuangia</taxon>
    </lineage>
</organism>
<comment type="similarity">
    <text evidence="1">Belongs to the leucine-binding protein family.</text>
</comment>
<evidence type="ECO:0000259" key="4">
    <source>
        <dbReference type="Pfam" id="PF13458"/>
    </source>
</evidence>
<sequence>MRLGTRGRPVRSRLAAGGAGLALVLLATACGGDGDSADASTPSTLPGTPIKVGLFNPDAGALALPGVKPATDAAVKYINGELGGIGGHPLEVVSCSIDGTPESTIACANKFVQDKVVAAFDGFNYSSSAGIGSLLAAKTPLVGNIAFDQTTGSSSDGRVYFAAPQASFIVGALQGFKAEGKTSATLTLQDLPTSHKTMDTQVAPLAGLLGIKATGLYFSPTNPNFSAVASTIASTKPDVAGLIASPSESICTQLVKNLRSVGYRGQVLVAACTSFIKSDPASAPGSVLYSSVWMPGSEKNAPPAAVEQLKLATKYLTEKGSSADFYSYAQFATVVNFAKGLATAQSLDNLTGATVLATLQSLRDFPSFLGPNISCGKPTSPNCTTQMLLFEVGGDLTLQPVTRDWITPAAEILAQIPGAS</sequence>
<comment type="caution">
    <text evidence="5">The sequence shown here is derived from an EMBL/GenBank/DDBJ whole genome shotgun (WGS) entry which is preliminary data.</text>
</comment>
<proteinExistence type="inferred from homology"/>
<feature type="signal peptide" evidence="3">
    <location>
        <begin position="1"/>
        <end position="29"/>
    </location>
</feature>
<dbReference type="EMBL" id="JAKFHA010000001">
    <property type="protein sequence ID" value="MCF2525882.1"/>
    <property type="molecule type" value="Genomic_DNA"/>
</dbReference>
<dbReference type="PROSITE" id="PS51257">
    <property type="entry name" value="PROKAR_LIPOPROTEIN"/>
    <property type="match status" value="1"/>
</dbReference>
<dbReference type="PANTHER" id="PTHR30483">
    <property type="entry name" value="LEUCINE-SPECIFIC-BINDING PROTEIN"/>
    <property type="match status" value="1"/>
</dbReference>
<accession>A0AA41PWK3</accession>
<dbReference type="InterPro" id="IPR028082">
    <property type="entry name" value="Peripla_BP_I"/>
</dbReference>
<reference evidence="5" key="1">
    <citation type="submission" date="2022-01" db="EMBL/GenBank/DDBJ databases">
        <title>Genome-Based Taxonomic Classification of the Phylum Actinobacteria.</title>
        <authorList>
            <person name="Gao Y."/>
        </authorList>
    </citation>
    <scope>NUCLEOTIDE SEQUENCE</scope>
    <source>
        <strain evidence="5">KLBMP 8922</strain>
    </source>
</reference>
<dbReference type="RefSeq" id="WP_235049902.1">
    <property type="nucleotide sequence ID" value="NZ_JAKFHA010000001.1"/>
</dbReference>
<dbReference type="AlphaFoldDB" id="A0AA41PWK3"/>
<evidence type="ECO:0000256" key="1">
    <source>
        <dbReference type="ARBA" id="ARBA00010062"/>
    </source>
</evidence>
<keyword evidence="6" id="KW-1185">Reference proteome</keyword>
<dbReference type="Gene3D" id="3.40.50.2300">
    <property type="match status" value="2"/>
</dbReference>
<keyword evidence="2 3" id="KW-0732">Signal</keyword>
<evidence type="ECO:0000256" key="3">
    <source>
        <dbReference type="SAM" id="SignalP"/>
    </source>
</evidence>
<dbReference type="SUPFAM" id="SSF53822">
    <property type="entry name" value="Periplasmic binding protein-like I"/>
    <property type="match status" value="1"/>
</dbReference>
<name>A0AA41PWK3_9ACTN</name>
<dbReference type="Pfam" id="PF13458">
    <property type="entry name" value="Peripla_BP_6"/>
    <property type="match status" value="1"/>
</dbReference>
<protein>
    <submittedName>
        <fullName evidence="5">ABC transporter substrate-binding protein</fullName>
    </submittedName>
</protein>
<feature type="chain" id="PRO_5041202179" evidence="3">
    <location>
        <begin position="30"/>
        <end position="420"/>
    </location>
</feature>
<dbReference type="InterPro" id="IPR028081">
    <property type="entry name" value="Leu-bd"/>
</dbReference>
<feature type="domain" description="Leucine-binding protein" evidence="4">
    <location>
        <begin position="49"/>
        <end position="374"/>
    </location>
</feature>
<evidence type="ECO:0000256" key="2">
    <source>
        <dbReference type="ARBA" id="ARBA00022729"/>
    </source>
</evidence>
<dbReference type="Proteomes" id="UP001165378">
    <property type="component" value="Unassembled WGS sequence"/>
</dbReference>
<evidence type="ECO:0000313" key="6">
    <source>
        <dbReference type="Proteomes" id="UP001165378"/>
    </source>
</evidence>
<dbReference type="InterPro" id="IPR051010">
    <property type="entry name" value="BCAA_transport"/>
</dbReference>
<gene>
    <name evidence="5" type="ORF">LZ495_01400</name>
</gene>
<dbReference type="PANTHER" id="PTHR30483:SF6">
    <property type="entry name" value="PERIPLASMIC BINDING PROTEIN OF ABC TRANSPORTER FOR NATURAL AMINO ACIDS"/>
    <property type="match status" value="1"/>
</dbReference>
<evidence type="ECO:0000313" key="5">
    <source>
        <dbReference type="EMBL" id="MCF2525882.1"/>
    </source>
</evidence>